<proteinExistence type="predicted"/>
<reference evidence="2" key="1">
    <citation type="submission" date="2016-11" db="EMBL/GenBank/DDBJ databases">
        <authorList>
            <person name="Varghese N."/>
            <person name="Submissions S."/>
        </authorList>
    </citation>
    <scope>NUCLEOTIDE SEQUENCE [LARGE SCALE GENOMIC DNA]</scope>
    <source>
        <strain evidence="2">DSM 14826</strain>
    </source>
</reference>
<dbReference type="EMBL" id="FRAI01000023">
    <property type="protein sequence ID" value="SHK22731.1"/>
    <property type="molecule type" value="Genomic_DNA"/>
</dbReference>
<organism evidence="1 2">
    <name type="scientific">Anaerobranca californiensis DSM 14826</name>
    <dbReference type="NCBI Taxonomy" id="1120989"/>
    <lineage>
        <taxon>Bacteria</taxon>
        <taxon>Bacillati</taxon>
        <taxon>Bacillota</taxon>
        <taxon>Clostridia</taxon>
        <taxon>Eubacteriales</taxon>
        <taxon>Proteinivoracaceae</taxon>
        <taxon>Anaerobranca</taxon>
    </lineage>
</organism>
<gene>
    <name evidence="1" type="ORF">SAMN02745227_01836</name>
</gene>
<dbReference type="STRING" id="1120989.SAMN02745227_01836"/>
<dbReference type="AlphaFoldDB" id="A0A1M6QR35"/>
<dbReference type="RefSeq" id="WP_072908173.1">
    <property type="nucleotide sequence ID" value="NZ_FRAI01000023.1"/>
</dbReference>
<dbReference type="Proteomes" id="UP000243547">
    <property type="component" value="Unassembled WGS sequence"/>
</dbReference>
<sequence length="98" mass="11453">MKIYVVISNNYDKIHDKIVQLHNKLKGKSGILSLGLKEYILENCTIVKVSSERILLSKNMLKDLFPKADYIFIEGYIWGDISEELLKEHFHNFNIIKV</sequence>
<name>A0A1M6QR35_9FIRM</name>
<keyword evidence="2" id="KW-1185">Reference proteome</keyword>
<evidence type="ECO:0000313" key="1">
    <source>
        <dbReference type="EMBL" id="SHK22731.1"/>
    </source>
</evidence>
<protein>
    <submittedName>
        <fullName evidence="1">Uncharacterized protein</fullName>
    </submittedName>
</protein>
<evidence type="ECO:0000313" key="2">
    <source>
        <dbReference type="Proteomes" id="UP000243547"/>
    </source>
</evidence>
<accession>A0A1M6QR35</accession>